<evidence type="ECO:0008006" key="2">
    <source>
        <dbReference type="Google" id="ProtNLM"/>
    </source>
</evidence>
<evidence type="ECO:0000313" key="1">
    <source>
        <dbReference type="Ensembl" id="ENSPMAP00000003161.1"/>
    </source>
</evidence>
<accession>S4RD79</accession>
<dbReference type="InterPro" id="IPR032675">
    <property type="entry name" value="LRR_dom_sf"/>
</dbReference>
<proteinExistence type="predicted"/>
<dbReference type="AlphaFoldDB" id="S4RD79"/>
<organism evidence="1">
    <name type="scientific">Petromyzon marinus</name>
    <name type="common">Sea lamprey</name>
    <dbReference type="NCBI Taxonomy" id="7757"/>
    <lineage>
        <taxon>Eukaryota</taxon>
        <taxon>Metazoa</taxon>
        <taxon>Chordata</taxon>
        <taxon>Craniata</taxon>
        <taxon>Vertebrata</taxon>
        <taxon>Cyclostomata</taxon>
        <taxon>Hyperoartia</taxon>
        <taxon>Petromyzontiformes</taxon>
        <taxon>Petromyzontidae</taxon>
        <taxon>Petromyzon</taxon>
    </lineage>
</organism>
<protein>
    <recommendedName>
        <fullName evidence="2">Variable lymphocyte receptor A cassette</fullName>
    </recommendedName>
</protein>
<dbReference type="Gene3D" id="3.80.10.10">
    <property type="entry name" value="Ribonuclease Inhibitor"/>
    <property type="match status" value="1"/>
</dbReference>
<dbReference type="Ensembl" id="ENSPMAT00000003176.1">
    <property type="protein sequence ID" value="ENSPMAP00000003161.1"/>
    <property type="gene ID" value="ENSPMAG00000002902.1"/>
</dbReference>
<dbReference type="SUPFAM" id="SSF52058">
    <property type="entry name" value="L domain-like"/>
    <property type="match status" value="1"/>
</dbReference>
<reference evidence="1" key="2">
    <citation type="submission" date="2025-09" db="UniProtKB">
        <authorList>
            <consortium name="Ensembl"/>
        </authorList>
    </citation>
    <scope>IDENTIFICATION</scope>
</reference>
<name>S4RD79_PETMA</name>
<reference evidence="1" key="1">
    <citation type="submission" date="2025-08" db="UniProtKB">
        <authorList>
            <consortium name="Ensembl"/>
        </authorList>
    </citation>
    <scope>IDENTIFICATION</scope>
</reference>
<sequence>SYLDVNRLQSIPNGAFDKLVNLETLWLREN</sequence>
<dbReference type="HOGENOM" id="CLU_000288_148_1_1"/>
<dbReference type="GeneTree" id="ENSGT01100000266207"/>